<evidence type="ECO:0000256" key="23">
    <source>
        <dbReference type="ARBA" id="ARBA00048180"/>
    </source>
</evidence>
<keyword evidence="6" id="KW-0053">Apoptosis</keyword>
<evidence type="ECO:0000313" key="25">
    <source>
        <dbReference type="EMBL" id="STZ43260.1"/>
    </source>
</evidence>
<dbReference type="CDD" id="cd03443">
    <property type="entry name" value="PaaI_thioesterase"/>
    <property type="match status" value="1"/>
</dbReference>
<comment type="catalytic activity">
    <reaction evidence="23">
        <text>tetradecanoyl-CoA + H2O = tetradecanoate + CoA + H(+)</text>
        <dbReference type="Rhea" id="RHEA:40119"/>
        <dbReference type="ChEBI" id="CHEBI:15377"/>
        <dbReference type="ChEBI" id="CHEBI:15378"/>
        <dbReference type="ChEBI" id="CHEBI:30807"/>
        <dbReference type="ChEBI" id="CHEBI:57287"/>
        <dbReference type="ChEBI" id="CHEBI:57385"/>
    </reaction>
    <physiologicalReaction direction="left-to-right" evidence="23">
        <dbReference type="Rhea" id="RHEA:40120"/>
    </physiologicalReaction>
</comment>
<keyword evidence="8" id="KW-0276">Fatty acid metabolism</keyword>
<name>A0A378SKM7_9MYCO</name>
<proteinExistence type="inferred from homology"/>
<comment type="catalytic activity">
    <reaction evidence="20">
        <text>hexadecanoyl-CoA + H2O = hexadecanoate + CoA + H(+)</text>
        <dbReference type="Rhea" id="RHEA:16645"/>
        <dbReference type="ChEBI" id="CHEBI:7896"/>
        <dbReference type="ChEBI" id="CHEBI:15377"/>
        <dbReference type="ChEBI" id="CHEBI:15378"/>
        <dbReference type="ChEBI" id="CHEBI:57287"/>
        <dbReference type="ChEBI" id="CHEBI:57379"/>
        <dbReference type="EC" id="3.1.2.2"/>
    </reaction>
    <physiologicalReaction direction="left-to-right" evidence="20">
        <dbReference type="Rhea" id="RHEA:16646"/>
    </physiologicalReaction>
</comment>
<evidence type="ECO:0000256" key="5">
    <source>
        <dbReference type="ARBA" id="ARBA00022490"/>
    </source>
</evidence>
<gene>
    <name evidence="25" type="ORF">NCTC10742_02482</name>
</gene>
<reference evidence="25 26" key="1">
    <citation type="submission" date="2018-06" db="EMBL/GenBank/DDBJ databases">
        <authorList>
            <consortium name="Pathogen Informatics"/>
            <person name="Doyle S."/>
        </authorList>
    </citation>
    <scope>NUCLEOTIDE SEQUENCE [LARGE SCALE GENOMIC DNA]</scope>
    <source>
        <strain evidence="25 26">NCTC10742</strain>
    </source>
</reference>
<keyword evidence="11" id="KW-0472">Membrane</keyword>
<comment type="catalytic activity">
    <reaction evidence="13">
        <text>(5Z,8Z,11Z,14Z)-eicosatetraenoyl-CoA + H2O = (5Z,8Z,11Z,14Z)-eicosatetraenoate + CoA + H(+)</text>
        <dbReference type="Rhea" id="RHEA:40151"/>
        <dbReference type="ChEBI" id="CHEBI:15377"/>
        <dbReference type="ChEBI" id="CHEBI:15378"/>
        <dbReference type="ChEBI" id="CHEBI:32395"/>
        <dbReference type="ChEBI" id="CHEBI:57287"/>
        <dbReference type="ChEBI" id="CHEBI:57368"/>
    </reaction>
    <physiologicalReaction direction="left-to-right" evidence="13">
        <dbReference type="Rhea" id="RHEA:40152"/>
    </physiologicalReaction>
</comment>
<comment type="subcellular location">
    <subcellularLocation>
        <location evidence="3">Cell projection</location>
        <location evidence="3">Ruffle membrane</location>
    </subcellularLocation>
    <subcellularLocation>
        <location evidence="2">Cytoplasm</location>
    </subcellularLocation>
    <subcellularLocation>
        <location evidence="1">Membrane</location>
        <topology evidence="1">Peripheral membrane protein</topology>
    </subcellularLocation>
</comment>
<dbReference type="AlphaFoldDB" id="A0A378SKM7"/>
<dbReference type="GO" id="GO:0005737">
    <property type="term" value="C:cytoplasm"/>
    <property type="evidence" value="ECO:0007669"/>
    <property type="project" value="UniProtKB-SubCell"/>
</dbReference>
<feature type="domain" description="Thioesterase" evidence="24">
    <location>
        <begin position="134"/>
        <end position="208"/>
    </location>
</feature>
<evidence type="ECO:0000256" key="17">
    <source>
        <dbReference type="ARBA" id="ARBA00040123"/>
    </source>
</evidence>
<keyword evidence="4" id="KW-1003">Cell membrane</keyword>
<accession>A0A378SKM7</accession>
<dbReference type="InterPro" id="IPR006683">
    <property type="entry name" value="Thioestr_dom"/>
</dbReference>
<dbReference type="PANTHER" id="PTHR12418:SF19">
    <property type="entry name" value="ACYL-COENZYME A THIOESTERASE THEM4"/>
    <property type="match status" value="1"/>
</dbReference>
<dbReference type="GO" id="GO:0006631">
    <property type="term" value="P:fatty acid metabolic process"/>
    <property type="evidence" value="ECO:0007669"/>
    <property type="project" value="UniProtKB-KW"/>
</dbReference>
<evidence type="ECO:0000256" key="11">
    <source>
        <dbReference type="ARBA" id="ARBA00023136"/>
    </source>
</evidence>
<dbReference type="Gene3D" id="3.10.129.10">
    <property type="entry name" value="Hotdog Thioesterase"/>
    <property type="match status" value="1"/>
</dbReference>
<dbReference type="PANTHER" id="PTHR12418">
    <property type="entry name" value="ACYL-COENZYME A THIOESTERASE THEM4"/>
    <property type="match status" value="1"/>
</dbReference>
<evidence type="ECO:0000256" key="12">
    <source>
        <dbReference type="ARBA" id="ARBA00023273"/>
    </source>
</evidence>
<evidence type="ECO:0000256" key="14">
    <source>
        <dbReference type="ARBA" id="ARBA00037002"/>
    </source>
</evidence>
<evidence type="ECO:0000256" key="20">
    <source>
        <dbReference type="ARBA" id="ARBA00047734"/>
    </source>
</evidence>
<evidence type="ECO:0000256" key="8">
    <source>
        <dbReference type="ARBA" id="ARBA00022832"/>
    </source>
</evidence>
<dbReference type="GO" id="GO:0016020">
    <property type="term" value="C:membrane"/>
    <property type="evidence" value="ECO:0007669"/>
    <property type="project" value="UniProtKB-SubCell"/>
</dbReference>
<keyword evidence="5" id="KW-0963">Cytoplasm</keyword>
<evidence type="ECO:0000256" key="21">
    <source>
        <dbReference type="ARBA" id="ARBA00047969"/>
    </source>
</evidence>
<evidence type="ECO:0000256" key="13">
    <source>
        <dbReference type="ARBA" id="ARBA00035852"/>
    </source>
</evidence>
<evidence type="ECO:0000256" key="10">
    <source>
        <dbReference type="ARBA" id="ARBA00023098"/>
    </source>
</evidence>
<keyword evidence="12" id="KW-0966">Cell projection</keyword>
<sequence>MSTNDAAEAHTGTGFDAHVGTGFDAHVGGGFNPPRPTDRGGPDYGRFVEAVRTLQDHTRAADAPDDVITAAADLIEKASALLAPYDADEWSSPSGRRMDLPNRGNILSPPIDLRVTDGRVVGTACFRRYHLGRNGAAHGGAVAHLFDSLLGFTAFKLSGSKAQRTAFLHVDYRRIALIGAQLQVEAAIDDIVDRKIYVSGRLLDGEHVLADAHSLFVKLKPGQP</sequence>
<evidence type="ECO:0000256" key="1">
    <source>
        <dbReference type="ARBA" id="ARBA00004170"/>
    </source>
</evidence>
<dbReference type="GO" id="GO:0016787">
    <property type="term" value="F:hydrolase activity"/>
    <property type="evidence" value="ECO:0007669"/>
    <property type="project" value="UniProtKB-KW"/>
</dbReference>
<evidence type="ECO:0000256" key="2">
    <source>
        <dbReference type="ARBA" id="ARBA00004496"/>
    </source>
</evidence>
<comment type="similarity">
    <text evidence="15">Belongs to the THEM4/THEM5 thioesterase family.</text>
</comment>
<dbReference type="InterPro" id="IPR029069">
    <property type="entry name" value="HotDog_dom_sf"/>
</dbReference>
<evidence type="ECO:0000256" key="15">
    <source>
        <dbReference type="ARBA" id="ARBA00038456"/>
    </source>
</evidence>
<dbReference type="InterPro" id="IPR052365">
    <property type="entry name" value="THEM4/THEM5_acyl-CoA_thioest"/>
</dbReference>
<evidence type="ECO:0000256" key="22">
    <source>
        <dbReference type="ARBA" id="ARBA00048074"/>
    </source>
</evidence>
<keyword evidence="9" id="KW-0809">Transit peptide</keyword>
<evidence type="ECO:0000256" key="4">
    <source>
        <dbReference type="ARBA" id="ARBA00022475"/>
    </source>
</evidence>
<protein>
    <recommendedName>
        <fullName evidence="17">Acyl-coenzyme A thioesterase THEM4</fullName>
        <ecNumber evidence="16">3.1.2.2</ecNumber>
    </recommendedName>
    <alternativeName>
        <fullName evidence="18">Thioesterase superfamily member 4</fullName>
    </alternativeName>
</protein>
<comment type="catalytic activity">
    <reaction evidence="22">
        <text>dodecanoyl-CoA + H2O = dodecanoate + CoA + H(+)</text>
        <dbReference type="Rhea" id="RHEA:30135"/>
        <dbReference type="ChEBI" id="CHEBI:15377"/>
        <dbReference type="ChEBI" id="CHEBI:15378"/>
        <dbReference type="ChEBI" id="CHEBI:18262"/>
        <dbReference type="ChEBI" id="CHEBI:57287"/>
        <dbReference type="ChEBI" id="CHEBI:57375"/>
    </reaction>
    <physiologicalReaction direction="left-to-right" evidence="22">
        <dbReference type="Rhea" id="RHEA:30136"/>
    </physiologicalReaction>
</comment>
<organism evidence="25 26">
    <name type="scientific">Mycolicibacterium gilvum</name>
    <dbReference type="NCBI Taxonomy" id="1804"/>
    <lineage>
        <taxon>Bacteria</taxon>
        <taxon>Bacillati</taxon>
        <taxon>Actinomycetota</taxon>
        <taxon>Actinomycetes</taxon>
        <taxon>Mycobacteriales</taxon>
        <taxon>Mycobacteriaceae</taxon>
        <taxon>Mycolicibacterium</taxon>
    </lineage>
</organism>
<dbReference type="RefSeq" id="WP_013471920.1">
    <property type="nucleotide sequence ID" value="NZ_JACKST010000141.1"/>
</dbReference>
<dbReference type="SUPFAM" id="SSF54637">
    <property type="entry name" value="Thioesterase/thiol ester dehydrase-isomerase"/>
    <property type="match status" value="1"/>
</dbReference>
<dbReference type="EC" id="3.1.2.2" evidence="16"/>
<dbReference type="Proteomes" id="UP000254291">
    <property type="component" value="Unassembled WGS sequence"/>
</dbReference>
<evidence type="ECO:0000259" key="24">
    <source>
        <dbReference type="Pfam" id="PF03061"/>
    </source>
</evidence>
<comment type="catalytic activity">
    <reaction evidence="21">
        <text>decanoyl-CoA + H2O = decanoate + CoA + H(+)</text>
        <dbReference type="Rhea" id="RHEA:40059"/>
        <dbReference type="ChEBI" id="CHEBI:15377"/>
        <dbReference type="ChEBI" id="CHEBI:15378"/>
        <dbReference type="ChEBI" id="CHEBI:27689"/>
        <dbReference type="ChEBI" id="CHEBI:57287"/>
        <dbReference type="ChEBI" id="CHEBI:61430"/>
    </reaction>
    <physiologicalReaction direction="left-to-right" evidence="21">
        <dbReference type="Rhea" id="RHEA:40060"/>
    </physiologicalReaction>
</comment>
<keyword evidence="7" id="KW-0378">Hydrolase</keyword>
<evidence type="ECO:0000256" key="7">
    <source>
        <dbReference type="ARBA" id="ARBA00022801"/>
    </source>
</evidence>
<dbReference type="Pfam" id="PF03061">
    <property type="entry name" value="4HBT"/>
    <property type="match status" value="1"/>
</dbReference>
<evidence type="ECO:0000256" key="16">
    <source>
        <dbReference type="ARBA" id="ARBA00038848"/>
    </source>
</evidence>
<evidence type="ECO:0000256" key="6">
    <source>
        <dbReference type="ARBA" id="ARBA00022703"/>
    </source>
</evidence>
<evidence type="ECO:0000256" key="19">
    <source>
        <dbReference type="ARBA" id="ARBA00047588"/>
    </source>
</evidence>
<evidence type="ECO:0000313" key="26">
    <source>
        <dbReference type="Proteomes" id="UP000254291"/>
    </source>
</evidence>
<comment type="catalytic activity">
    <reaction evidence="14">
        <text>(9Z)-octadecenoyl-CoA + H2O = (9Z)-octadecenoate + CoA + H(+)</text>
        <dbReference type="Rhea" id="RHEA:40139"/>
        <dbReference type="ChEBI" id="CHEBI:15377"/>
        <dbReference type="ChEBI" id="CHEBI:15378"/>
        <dbReference type="ChEBI" id="CHEBI:30823"/>
        <dbReference type="ChEBI" id="CHEBI:57287"/>
        <dbReference type="ChEBI" id="CHEBI:57387"/>
    </reaction>
    <physiologicalReaction direction="left-to-right" evidence="14">
        <dbReference type="Rhea" id="RHEA:40140"/>
    </physiologicalReaction>
</comment>
<evidence type="ECO:0000256" key="3">
    <source>
        <dbReference type="ARBA" id="ARBA00004632"/>
    </source>
</evidence>
<comment type="catalytic activity">
    <reaction evidence="19">
        <text>octanoyl-CoA + H2O = octanoate + CoA + H(+)</text>
        <dbReference type="Rhea" id="RHEA:30143"/>
        <dbReference type="ChEBI" id="CHEBI:15377"/>
        <dbReference type="ChEBI" id="CHEBI:15378"/>
        <dbReference type="ChEBI" id="CHEBI:25646"/>
        <dbReference type="ChEBI" id="CHEBI:57287"/>
        <dbReference type="ChEBI" id="CHEBI:57386"/>
    </reaction>
    <physiologicalReaction direction="left-to-right" evidence="19">
        <dbReference type="Rhea" id="RHEA:30144"/>
    </physiologicalReaction>
</comment>
<keyword evidence="10" id="KW-0443">Lipid metabolism</keyword>
<evidence type="ECO:0000256" key="9">
    <source>
        <dbReference type="ARBA" id="ARBA00022946"/>
    </source>
</evidence>
<evidence type="ECO:0000256" key="18">
    <source>
        <dbReference type="ARBA" id="ARBA00043210"/>
    </source>
</evidence>
<dbReference type="EMBL" id="UGQM01000001">
    <property type="protein sequence ID" value="STZ43260.1"/>
    <property type="molecule type" value="Genomic_DNA"/>
</dbReference>